<name>A0A835ZJK7_SHEEP</name>
<dbReference type="EMBL" id="JAEMGP010000022">
    <property type="protein sequence ID" value="KAG5195812.1"/>
    <property type="molecule type" value="Genomic_DNA"/>
</dbReference>
<evidence type="ECO:0000313" key="2">
    <source>
        <dbReference type="Proteomes" id="UP000664991"/>
    </source>
</evidence>
<comment type="caution">
    <text evidence="1">The sequence shown here is derived from an EMBL/GenBank/DDBJ whole genome shotgun (WGS) entry which is preliminary data.</text>
</comment>
<dbReference type="Gene3D" id="4.10.95.10">
    <property type="entry name" value="Cytochrome c oxidase, subunit VIa"/>
    <property type="match status" value="1"/>
</dbReference>
<sequence>MSSGVSGEEGSPFPWGDGNHILFHDTCVNPVPTGYEFE</sequence>
<organism evidence="1 2">
    <name type="scientific">Ovis aries</name>
    <name type="common">Sheep</name>
    <dbReference type="NCBI Taxonomy" id="9940"/>
    <lineage>
        <taxon>Eukaryota</taxon>
        <taxon>Metazoa</taxon>
        <taxon>Chordata</taxon>
        <taxon>Craniata</taxon>
        <taxon>Vertebrata</taxon>
        <taxon>Euteleostomi</taxon>
        <taxon>Mammalia</taxon>
        <taxon>Eutheria</taxon>
        <taxon>Laurasiatheria</taxon>
        <taxon>Artiodactyla</taxon>
        <taxon>Ruminantia</taxon>
        <taxon>Pecora</taxon>
        <taxon>Bovidae</taxon>
        <taxon>Caprinae</taxon>
        <taxon>Ovis</taxon>
    </lineage>
</organism>
<dbReference type="AlphaFoldDB" id="A0A835ZJK7"/>
<dbReference type="SUPFAM" id="SSF81411">
    <property type="entry name" value="Mitochondrial cytochrome c oxidase subunit VIa"/>
    <property type="match status" value="1"/>
</dbReference>
<dbReference type="InterPro" id="IPR036418">
    <property type="entry name" value="Cyt_c_oxidase_su6a_sf"/>
</dbReference>
<protein>
    <submittedName>
        <fullName evidence="1">Uncharacterized protein</fullName>
    </submittedName>
</protein>
<reference evidence="1 2" key="1">
    <citation type="submission" date="2020-12" db="EMBL/GenBank/DDBJ databases">
        <title>De novo assembly of Tibetan sheep genome.</title>
        <authorList>
            <person name="Li X."/>
        </authorList>
    </citation>
    <scope>NUCLEOTIDE SEQUENCE [LARGE SCALE GENOMIC DNA]</scope>
    <source>
        <tissue evidence="1">Heart</tissue>
    </source>
</reference>
<gene>
    <name evidence="1" type="ORF">JEQ12_011448</name>
</gene>
<evidence type="ECO:0000313" key="1">
    <source>
        <dbReference type="EMBL" id="KAG5195812.1"/>
    </source>
</evidence>
<accession>A0A835ZJK7</accession>
<dbReference type="Proteomes" id="UP000664991">
    <property type="component" value="Unassembled WGS sequence"/>
</dbReference>
<proteinExistence type="predicted"/>